<evidence type="ECO:0000313" key="1">
    <source>
        <dbReference type="EMBL" id="TGY96343.1"/>
    </source>
</evidence>
<organism evidence="1 2">
    <name type="scientific">Petralouisia muris</name>
    <dbReference type="NCBI Taxonomy" id="3032872"/>
    <lineage>
        <taxon>Bacteria</taxon>
        <taxon>Bacillati</taxon>
        <taxon>Bacillota</taxon>
        <taxon>Clostridia</taxon>
        <taxon>Lachnospirales</taxon>
        <taxon>Lachnospiraceae</taxon>
        <taxon>Petralouisia</taxon>
    </lineage>
</organism>
<evidence type="ECO:0000313" key="2">
    <source>
        <dbReference type="Proteomes" id="UP000304953"/>
    </source>
</evidence>
<protein>
    <submittedName>
        <fullName evidence="1">XRE family transcriptional regulator</fullName>
    </submittedName>
</protein>
<proteinExistence type="predicted"/>
<comment type="caution">
    <text evidence="1">The sequence shown here is derived from an EMBL/GenBank/DDBJ whole genome shotgun (WGS) entry which is preliminary data.</text>
</comment>
<keyword evidence="2" id="KW-1185">Reference proteome</keyword>
<sequence>MVKIEKDFNQSVGHRIREVRETLRMTRDEFSKLCGISESFLAAVERGDKSITSKTLYKISTGSHISVDYLIFGKRESFQAEMILGLLEHLDDSQRESAVRILCEFANTLA</sequence>
<dbReference type="Proteomes" id="UP000304953">
    <property type="component" value="Unassembled WGS sequence"/>
</dbReference>
<name>A0AC61RXD7_9FIRM</name>
<gene>
    <name evidence="1" type="ORF">E5329_09945</name>
</gene>
<accession>A0AC61RXD7</accession>
<reference evidence="1" key="1">
    <citation type="submission" date="2019-04" db="EMBL/GenBank/DDBJ databases">
        <title>Microbes associate with the intestines of laboratory mice.</title>
        <authorList>
            <person name="Navarre W."/>
            <person name="Wong E."/>
            <person name="Huang K."/>
            <person name="Tropini C."/>
            <person name="Ng K."/>
            <person name="Yu B."/>
        </authorList>
    </citation>
    <scope>NUCLEOTIDE SEQUENCE</scope>
    <source>
        <strain evidence="1">NM01_1-7b</strain>
    </source>
</reference>
<dbReference type="EMBL" id="SRYA01000017">
    <property type="protein sequence ID" value="TGY96343.1"/>
    <property type="molecule type" value="Genomic_DNA"/>
</dbReference>